<gene>
    <name evidence="1" type="ORF">SAMN05216313_10934</name>
</gene>
<dbReference type="EMBL" id="FOIM01000009">
    <property type="protein sequence ID" value="SET58962.1"/>
    <property type="molecule type" value="Genomic_DNA"/>
</dbReference>
<name>A0A1I0FLK1_9FIRM</name>
<dbReference type="STRING" id="460384.SAMN05216313_10934"/>
<dbReference type="RefSeq" id="WP_139201148.1">
    <property type="nucleotide sequence ID" value="NZ_FOIM01000009.1"/>
</dbReference>
<accession>A0A1I0FLK1</accession>
<reference evidence="2" key="1">
    <citation type="submission" date="2016-10" db="EMBL/GenBank/DDBJ databases">
        <authorList>
            <person name="Varghese N."/>
            <person name="Submissions S."/>
        </authorList>
    </citation>
    <scope>NUCLEOTIDE SEQUENCE [LARGE SCALE GENOMIC DNA]</scope>
    <source>
        <strain evidence="2">NLAE-zl-G277</strain>
    </source>
</reference>
<dbReference type="Proteomes" id="UP000198508">
    <property type="component" value="Unassembled WGS sequence"/>
</dbReference>
<organism evidence="1 2">
    <name type="scientific">Enterocloster lavalensis</name>
    <dbReference type="NCBI Taxonomy" id="460384"/>
    <lineage>
        <taxon>Bacteria</taxon>
        <taxon>Bacillati</taxon>
        <taxon>Bacillota</taxon>
        <taxon>Clostridia</taxon>
        <taxon>Lachnospirales</taxon>
        <taxon>Lachnospiraceae</taxon>
        <taxon>Enterocloster</taxon>
    </lineage>
</organism>
<evidence type="ECO:0008006" key="3">
    <source>
        <dbReference type="Google" id="ProtNLM"/>
    </source>
</evidence>
<evidence type="ECO:0000313" key="2">
    <source>
        <dbReference type="Proteomes" id="UP000198508"/>
    </source>
</evidence>
<protein>
    <recommendedName>
        <fullName evidence="3">ADP-heptose:LPS heptosyltransferase</fullName>
    </recommendedName>
</protein>
<keyword evidence="2" id="KW-1185">Reference proteome</keyword>
<proteinExistence type="predicted"/>
<dbReference type="AlphaFoldDB" id="A0A1I0FLK1"/>
<sequence length="302" mass="34533">MIKKIGKVLKSYFICRSCIRNIFDTNKCDEILIVGQPAIGDVLISCTYVPYYLNKCDKNVLVICNKKQTFVLDKLGISQYLGVDEKQLELLRYGYAKNPLLSRFFSCLLKNNKIRILDATYFMKTWICYKIPSLSLIDAIRYASLDLTQEATLSYPQVEVKYRANELNYDDNSVIINPYSKSAQIPISFFEELTQKLQKLGYTVYCNIVGDQKPIQGSIPLSCTVDEFCIHSASVFAIISIRTGLLDYCLSYSRHVIAIYDTPLNVYSYSLKHWKTATPISEIIYGDNYATAKNVIDILNTY</sequence>
<evidence type="ECO:0000313" key="1">
    <source>
        <dbReference type="EMBL" id="SET58962.1"/>
    </source>
</evidence>